<feature type="site" description="Transition state stabilizer" evidence="9">
    <location>
        <position position="17"/>
    </location>
</feature>
<comment type="subcellular location">
    <subcellularLocation>
        <location evidence="9">Cytoplasm</location>
    </subcellularLocation>
</comment>
<keyword evidence="7 9" id="KW-0173">Coenzyme A biosynthesis</keyword>
<dbReference type="STRING" id="573321.SAMN04488505_104172"/>
<keyword evidence="12" id="KW-1185">Reference proteome</keyword>
<evidence type="ECO:0000256" key="5">
    <source>
        <dbReference type="ARBA" id="ARBA00022840"/>
    </source>
</evidence>
<proteinExistence type="inferred from homology"/>
<evidence type="ECO:0000256" key="2">
    <source>
        <dbReference type="ARBA" id="ARBA00022679"/>
    </source>
</evidence>
<evidence type="ECO:0000256" key="9">
    <source>
        <dbReference type="HAMAP-Rule" id="MF_00151"/>
    </source>
</evidence>
<evidence type="ECO:0000259" key="10">
    <source>
        <dbReference type="Pfam" id="PF01467"/>
    </source>
</evidence>
<dbReference type="EC" id="2.7.7.3" evidence="9"/>
<sequence>MRICVFPGTFDPITLGHKDVIDRAINLFDELIIAIGVNSSKVPMYALEQRLQWIRDIYKDEPKIKAASYKGLTVDFCQQVNAQYILRGIRYVNDFEYEKAIADVNRAMDNSIETIFLTCTPQFTSIASTLVRDIIRNNGNVSQFLPEAVLKTLAQEKEPPRN</sequence>
<evidence type="ECO:0000256" key="7">
    <source>
        <dbReference type="ARBA" id="ARBA00022993"/>
    </source>
</evidence>
<evidence type="ECO:0000313" key="12">
    <source>
        <dbReference type="Proteomes" id="UP000198984"/>
    </source>
</evidence>
<comment type="pathway">
    <text evidence="9">Cofactor biosynthesis; coenzyme A biosynthesis; CoA from (R)-pantothenate: step 4/5.</text>
</comment>
<feature type="binding site" evidence="9">
    <location>
        <begin position="9"/>
        <end position="10"/>
    </location>
    <ligand>
        <name>ATP</name>
        <dbReference type="ChEBI" id="CHEBI:30616"/>
    </ligand>
</feature>
<dbReference type="PANTHER" id="PTHR21342">
    <property type="entry name" value="PHOSPHOPANTETHEINE ADENYLYLTRANSFERASE"/>
    <property type="match status" value="1"/>
</dbReference>
<feature type="binding site" evidence="9">
    <location>
        <position position="98"/>
    </location>
    <ligand>
        <name>ATP</name>
        <dbReference type="ChEBI" id="CHEBI:30616"/>
    </ligand>
</feature>
<dbReference type="RefSeq" id="WP_089914739.1">
    <property type="nucleotide sequence ID" value="NZ_FOBB01000004.1"/>
</dbReference>
<feature type="binding site" evidence="9">
    <location>
        <position position="17"/>
    </location>
    <ligand>
        <name>ATP</name>
        <dbReference type="ChEBI" id="CHEBI:30616"/>
    </ligand>
</feature>
<comment type="function">
    <text evidence="9">Reversibly transfers an adenylyl group from ATP to 4'-phosphopantetheine, yielding dephospho-CoA (dPCoA) and pyrophosphate.</text>
</comment>
<keyword evidence="5 9" id="KW-0067">ATP-binding</keyword>
<accession>A0A1H7XRU8</accession>
<dbReference type="AlphaFoldDB" id="A0A1H7XRU8"/>
<dbReference type="InterPro" id="IPR014729">
    <property type="entry name" value="Rossmann-like_a/b/a_fold"/>
</dbReference>
<keyword evidence="3 9" id="KW-0548">Nucleotidyltransferase</keyword>
<comment type="similarity">
    <text evidence="9">Belongs to the bacterial CoaD family.</text>
</comment>
<evidence type="ECO:0000256" key="4">
    <source>
        <dbReference type="ARBA" id="ARBA00022741"/>
    </source>
</evidence>
<keyword evidence="4 9" id="KW-0547">Nucleotide-binding</keyword>
<dbReference type="InterPro" id="IPR004821">
    <property type="entry name" value="Cyt_trans-like"/>
</dbReference>
<reference evidence="11 12" key="1">
    <citation type="submission" date="2016-10" db="EMBL/GenBank/DDBJ databases">
        <authorList>
            <person name="de Groot N.N."/>
        </authorList>
    </citation>
    <scope>NUCLEOTIDE SEQUENCE [LARGE SCALE GENOMIC DNA]</scope>
    <source>
        <strain evidence="11 12">DSM 21039</strain>
    </source>
</reference>
<dbReference type="EMBL" id="FOBB01000004">
    <property type="protein sequence ID" value="SEM36395.1"/>
    <property type="molecule type" value="Genomic_DNA"/>
</dbReference>
<dbReference type="OrthoDB" id="9806661at2"/>
<dbReference type="GO" id="GO:0005524">
    <property type="term" value="F:ATP binding"/>
    <property type="evidence" value="ECO:0007669"/>
    <property type="project" value="UniProtKB-KW"/>
</dbReference>
<feature type="binding site" evidence="9">
    <location>
        <position position="73"/>
    </location>
    <ligand>
        <name>substrate</name>
    </ligand>
</feature>
<feature type="domain" description="Cytidyltransferase-like" evidence="10">
    <location>
        <begin position="5"/>
        <end position="132"/>
    </location>
</feature>
<feature type="binding site" evidence="9">
    <location>
        <position position="87"/>
    </location>
    <ligand>
        <name>substrate</name>
    </ligand>
</feature>
<dbReference type="CDD" id="cd02163">
    <property type="entry name" value="PPAT"/>
    <property type="match status" value="1"/>
</dbReference>
<organism evidence="11 12">
    <name type="scientific">Chitinophaga rupis</name>
    <dbReference type="NCBI Taxonomy" id="573321"/>
    <lineage>
        <taxon>Bacteria</taxon>
        <taxon>Pseudomonadati</taxon>
        <taxon>Bacteroidota</taxon>
        <taxon>Chitinophagia</taxon>
        <taxon>Chitinophagales</taxon>
        <taxon>Chitinophagaceae</taxon>
        <taxon>Chitinophaga</taxon>
    </lineage>
</organism>
<evidence type="ECO:0000256" key="1">
    <source>
        <dbReference type="ARBA" id="ARBA00022490"/>
    </source>
</evidence>
<evidence type="ECO:0000256" key="3">
    <source>
        <dbReference type="ARBA" id="ARBA00022695"/>
    </source>
</evidence>
<keyword evidence="1 9" id="KW-0963">Cytoplasm</keyword>
<dbReference type="HAMAP" id="MF_00151">
    <property type="entry name" value="PPAT_bact"/>
    <property type="match status" value="1"/>
</dbReference>
<evidence type="ECO:0000256" key="6">
    <source>
        <dbReference type="ARBA" id="ARBA00022842"/>
    </source>
</evidence>
<dbReference type="GO" id="GO:0004595">
    <property type="term" value="F:pantetheine-phosphate adenylyltransferase activity"/>
    <property type="evidence" value="ECO:0007669"/>
    <property type="project" value="UniProtKB-UniRule"/>
</dbReference>
<protein>
    <recommendedName>
        <fullName evidence="9">Phosphopantetheine adenylyltransferase</fullName>
        <ecNumber evidence="9">2.7.7.3</ecNumber>
    </recommendedName>
    <alternativeName>
        <fullName evidence="9">Dephospho-CoA pyrophosphorylase</fullName>
    </alternativeName>
    <alternativeName>
        <fullName evidence="9">Pantetheine-phosphate adenylyltransferase</fullName>
        <shortName evidence="9">PPAT</shortName>
    </alternativeName>
</protein>
<dbReference type="GO" id="GO:0005737">
    <property type="term" value="C:cytoplasm"/>
    <property type="evidence" value="ECO:0007669"/>
    <property type="project" value="UniProtKB-SubCell"/>
</dbReference>
<feature type="binding site" evidence="9">
    <location>
        <begin position="123"/>
        <end position="129"/>
    </location>
    <ligand>
        <name>ATP</name>
        <dbReference type="ChEBI" id="CHEBI:30616"/>
    </ligand>
</feature>
<dbReference type="GO" id="GO:0015937">
    <property type="term" value="P:coenzyme A biosynthetic process"/>
    <property type="evidence" value="ECO:0007669"/>
    <property type="project" value="UniProtKB-UniRule"/>
</dbReference>
<name>A0A1H7XRU8_9BACT</name>
<dbReference type="SUPFAM" id="SSF52374">
    <property type="entry name" value="Nucleotidylyl transferase"/>
    <property type="match status" value="1"/>
</dbReference>
<comment type="cofactor">
    <cofactor evidence="9">
        <name>Mg(2+)</name>
        <dbReference type="ChEBI" id="CHEBI:18420"/>
    </cofactor>
</comment>
<dbReference type="InterPro" id="IPR001980">
    <property type="entry name" value="PPAT"/>
</dbReference>
<dbReference type="PRINTS" id="PR01020">
    <property type="entry name" value="LPSBIOSNTHSS"/>
</dbReference>
<dbReference type="UniPathway" id="UPA00241">
    <property type="reaction ID" value="UER00355"/>
</dbReference>
<evidence type="ECO:0000256" key="8">
    <source>
        <dbReference type="ARBA" id="ARBA00029346"/>
    </source>
</evidence>
<dbReference type="Proteomes" id="UP000198984">
    <property type="component" value="Unassembled WGS sequence"/>
</dbReference>
<dbReference type="Pfam" id="PF01467">
    <property type="entry name" value="CTP_transf_like"/>
    <property type="match status" value="1"/>
</dbReference>
<dbReference type="PANTHER" id="PTHR21342:SF1">
    <property type="entry name" value="PHOSPHOPANTETHEINE ADENYLYLTRANSFERASE"/>
    <property type="match status" value="1"/>
</dbReference>
<feature type="binding site" evidence="9">
    <location>
        <position position="9"/>
    </location>
    <ligand>
        <name>substrate</name>
    </ligand>
</feature>
<feature type="binding site" evidence="9">
    <location>
        <position position="41"/>
    </location>
    <ligand>
        <name>substrate</name>
    </ligand>
</feature>
<dbReference type="NCBIfam" id="TIGR00125">
    <property type="entry name" value="cyt_tran_rel"/>
    <property type="match status" value="1"/>
</dbReference>
<keyword evidence="2 9" id="KW-0808">Transferase</keyword>
<comment type="catalytic activity">
    <reaction evidence="8 9">
        <text>(R)-4'-phosphopantetheine + ATP + H(+) = 3'-dephospho-CoA + diphosphate</text>
        <dbReference type="Rhea" id="RHEA:19801"/>
        <dbReference type="ChEBI" id="CHEBI:15378"/>
        <dbReference type="ChEBI" id="CHEBI:30616"/>
        <dbReference type="ChEBI" id="CHEBI:33019"/>
        <dbReference type="ChEBI" id="CHEBI:57328"/>
        <dbReference type="ChEBI" id="CHEBI:61723"/>
        <dbReference type="EC" id="2.7.7.3"/>
    </reaction>
</comment>
<dbReference type="NCBIfam" id="TIGR01510">
    <property type="entry name" value="coaD_prev_kdtB"/>
    <property type="match status" value="1"/>
</dbReference>
<dbReference type="Gene3D" id="3.40.50.620">
    <property type="entry name" value="HUPs"/>
    <property type="match status" value="1"/>
</dbReference>
<comment type="subunit">
    <text evidence="9">Homohexamer.</text>
</comment>
<feature type="binding site" evidence="9">
    <location>
        <begin position="88"/>
        <end position="90"/>
    </location>
    <ligand>
        <name>ATP</name>
        <dbReference type="ChEBI" id="CHEBI:30616"/>
    </ligand>
</feature>
<gene>
    <name evidence="9" type="primary">coaD</name>
    <name evidence="11" type="ORF">SAMN04488505_104172</name>
</gene>
<evidence type="ECO:0000313" key="11">
    <source>
        <dbReference type="EMBL" id="SEM36395.1"/>
    </source>
</evidence>
<keyword evidence="6 9" id="KW-0460">Magnesium</keyword>